<dbReference type="GO" id="GO:0003924">
    <property type="term" value="F:GTPase activity"/>
    <property type="evidence" value="ECO:0007669"/>
    <property type="project" value="UniProtKB-UniRule"/>
</dbReference>
<keyword evidence="9 10" id="KW-0342">GTP-binding</keyword>
<keyword evidence="7 10" id="KW-0862">Zinc</keyword>
<feature type="binding site" evidence="10">
    <location>
        <position position="291"/>
    </location>
    <ligand>
        <name>Zn(2+)</name>
        <dbReference type="ChEBI" id="CHEBI:29105"/>
    </ligand>
</feature>
<evidence type="ECO:0000256" key="4">
    <source>
        <dbReference type="ARBA" id="ARBA00022730"/>
    </source>
</evidence>
<dbReference type="Gene3D" id="2.40.50.140">
    <property type="entry name" value="Nucleic acid-binding proteins"/>
    <property type="match status" value="1"/>
</dbReference>
<dbReference type="CDD" id="cd01854">
    <property type="entry name" value="YjeQ_EngC"/>
    <property type="match status" value="1"/>
</dbReference>
<dbReference type="InterPro" id="IPR030378">
    <property type="entry name" value="G_CP_dom"/>
</dbReference>
<feature type="domain" description="CP-type G" evidence="12">
    <location>
        <begin position="100"/>
        <end position="257"/>
    </location>
</feature>
<evidence type="ECO:0000259" key="12">
    <source>
        <dbReference type="PROSITE" id="PS51721"/>
    </source>
</evidence>
<dbReference type="HAMAP" id="MF_01820">
    <property type="entry name" value="GTPase_RsgA"/>
    <property type="match status" value="1"/>
</dbReference>
<keyword evidence="4 10" id="KW-0699">rRNA-binding</keyword>
<comment type="subunit">
    <text evidence="10">Monomer. Associates with 30S ribosomal subunit, binds 16S rRNA.</text>
</comment>
<feature type="binding site" evidence="10">
    <location>
        <position position="285"/>
    </location>
    <ligand>
        <name>Zn(2+)</name>
        <dbReference type="ChEBI" id="CHEBI:29105"/>
    </ligand>
</feature>
<dbReference type="PROSITE" id="PS51721">
    <property type="entry name" value="G_CP"/>
    <property type="match status" value="1"/>
</dbReference>
<keyword evidence="5 10" id="KW-0547">Nucleotide-binding</keyword>
<comment type="function">
    <text evidence="10">One of several proteins that assist in the late maturation steps of the functional core of the 30S ribosomal subunit. Helps release RbfA from mature subunits. May play a role in the assembly of ribosomal proteins into the subunit. Circularly permuted GTPase that catalyzes slow GTP hydrolysis, GTPase activity is stimulated by the 30S ribosomal subunit.</text>
</comment>
<dbReference type="Pfam" id="PF03193">
    <property type="entry name" value="RsgA_GTPase"/>
    <property type="match status" value="1"/>
</dbReference>
<evidence type="ECO:0000259" key="11">
    <source>
        <dbReference type="PROSITE" id="PS50936"/>
    </source>
</evidence>
<keyword evidence="6 10" id="KW-0378">Hydrolase</keyword>
<dbReference type="PANTHER" id="PTHR32120">
    <property type="entry name" value="SMALL RIBOSOMAL SUBUNIT BIOGENESIS GTPASE RSGA"/>
    <property type="match status" value="1"/>
</dbReference>
<comment type="similarity">
    <text evidence="10">Belongs to the TRAFAC class YlqF/YawG GTPase family. RsgA subfamily.</text>
</comment>
<feature type="binding site" evidence="10">
    <location>
        <position position="283"/>
    </location>
    <ligand>
        <name>Zn(2+)</name>
        <dbReference type="ChEBI" id="CHEBI:29105"/>
    </ligand>
</feature>
<evidence type="ECO:0000256" key="5">
    <source>
        <dbReference type="ARBA" id="ARBA00022741"/>
    </source>
</evidence>
<protein>
    <recommendedName>
        <fullName evidence="10">Small ribosomal subunit biogenesis GTPase RsgA</fullName>
        <ecNumber evidence="10">3.6.1.-</ecNumber>
    </recommendedName>
</protein>
<dbReference type="GO" id="GO:0019843">
    <property type="term" value="F:rRNA binding"/>
    <property type="evidence" value="ECO:0007669"/>
    <property type="project" value="UniProtKB-KW"/>
</dbReference>
<sequence>MEINLSKYGLTEEFKKAAAQDAQWELARVTEQHRNLYKIVTKSGFYQAQVSGKLHHESETSSDFPAVGDWVLVSKNTDQAVIHKILMRKSVLSRENSGSDRTGQIIASNIDVVFICMSLNDNFNVHRVERYLTIAWDSGALPVVVLTKSDLCDDLADKLKALEEVCFGVDIIVSSVTDKQGYDELLSFTTHNRTVAFVGSSGVGKSTLINWLIGADVLATKEIRFADDKGRHTTTSRELLTLPNGGIVIDTPGMRELQIYLGDLSKTFSDIEQLALNCKFRDCTHQKEPGCAVKAAVEQGRLSQDRLNSYFKLKREMSYDDMNSRQLENDKIQRMFGGKKQMQKARKQMLKIKRR</sequence>
<evidence type="ECO:0000313" key="14">
    <source>
        <dbReference type="Proteomes" id="UP000050872"/>
    </source>
</evidence>
<dbReference type="PROSITE" id="PS50936">
    <property type="entry name" value="ENGC_GTPASE"/>
    <property type="match status" value="1"/>
</dbReference>
<dbReference type="InterPro" id="IPR004881">
    <property type="entry name" value="Ribosome_biogen_GTPase_RsgA"/>
</dbReference>
<evidence type="ECO:0000256" key="9">
    <source>
        <dbReference type="ARBA" id="ARBA00023134"/>
    </source>
</evidence>
<keyword evidence="14" id="KW-1185">Reference proteome</keyword>
<dbReference type="Gene3D" id="1.10.40.50">
    <property type="entry name" value="Probable gtpase engc, domain 3"/>
    <property type="match status" value="1"/>
</dbReference>
<dbReference type="GO" id="GO:0046872">
    <property type="term" value="F:metal ion binding"/>
    <property type="evidence" value="ECO:0007669"/>
    <property type="project" value="UniProtKB-KW"/>
</dbReference>
<feature type="binding site" evidence="10">
    <location>
        <begin position="147"/>
        <end position="150"/>
    </location>
    <ligand>
        <name>GTP</name>
        <dbReference type="ChEBI" id="CHEBI:37565"/>
    </ligand>
</feature>
<dbReference type="EC" id="3.6.1.-" evidence="10"/>
<comment type="caution">
    <text evidence="13">The sequence shown here is derived from an EMBL/GenBank/DDBJ whole genome shotgun (WGS) entry which is preliminary data.</text>
</comment>
<dbReference type="InterPro" id="IPR010914">
    <property type="entry name" value="RsgA_GTPase_dom"/>
</dbReference>
<feature type="domain" description="EngC GTPase" evidence="11">
    <location>
        <begin position="108"/>
        <end position="255"/>
    </location>
</feature>
<dbReference type="STRING" id="1423770.FD29_GL001959"/>
<name>A0A0R1QTZ3_9LACO</name>
<comment type="cofactor">
    <cofactor evidence="10">
        <name>Zn(2+)</name>
        <dbReference type="ChEBI" id="CHEBI:29105"/>
    </cofactor>
    <text evidence="10">Binds 1 zinc ion per subunit.</text>
</comment>
<dbReference type="Proteomes" id="UP000050872">
    <property type="component" value="Unassembled WGS sequence"/>
</dbReference>
<feature type="binding site" evidence="10">
    <location>
        <position position="278"/>
    </location>
    <ligand>
        <name>Zn(2+)</name>
        <dbReference type="ChEBI" id="CHEBI:29105"/>
    </ligand>
</feature>
<gene>
    <name evidence="10" type="primary">rsgA</name>
    <name evidence="13" type="ORF">FD29_GL001959</name>
</gene>
<dbReference type="NCBIfam" id="TIGR00157">
    <property type="entry name" value="ribosome small subunit-dependent GTPase A"/>
    <property type="match status" value="1"/>
</dbReference>
<dbReference type="InterPro" id="IPR027417">
    <property type="entry name" value="P-loop_NTPase"/>
</dbReference>
<accession>A0A0R1QTZ3</accession>
<dbReference type="RefSeq" id="WP_057887595.1">
    <property type="nucleotide sequence ID" value="NZ_AZEZ01000032.1"/>
</dbReference>
<keyword evidence="3 10" id="KW-0479">Metal-binding</keyword>
<reference evidence="13 14" key="1">
    <citation type="journal article" date="2015" name="Genome Announc.">
        <title>Expanding the biotechnology potential of lactobacilli through comparative genomics of 213 strains and associated genera.</title>
        <authorList>
            <person name="Sun Z."/>
            <person name="Harris H.M."/>
            <person name="McCann A."/>
            <person name="Guo C."/>
            <person name="Argimon S."/>
            <person name="Zhang W."/>
            <person name="Yang X."/>
            <person name="Jeffery I.B."/>
            <person name="Cooney J.C."/>
            <person name="Kagawa T.F."/>
            <person name="Liu W."/>
            <person name="Song Y."/>
            <person name="Salvetti E."/>
            <person name="Wrobel A."/>
            <person name="Rasinkangas P."/>
            <person name="Parkhill J."/>
            <person name="Rea M.C."/>
            <person name="O'Sullivan O."/>
            <person name="Ritari J."/>
            <person name="Douillard F.P."/>
            <person name="Paul Ross R."/>
            <person name="Yang R."/>
            <person name="Briner A.E."/>
            <person name="Felis G.E."/>
            <person name="de Vos W.M."/>
            <person name="Barrangou R."/>
            <person name="Klaenhammer T.R."/>
            <person name="Caufield P.W."/>
            <person name="Cui Y."/>
            <person name="Zhang H."/>
            <person name="O'Toole P.W."/>
        </authorList>
    </citation>
    <scope>NUCLEOTIDE SEQUENCE [LARGE SCALE GENOMIC DNA]</scope>
    <source>
        <strain evidence="13 14">DSM 14500</strain>
    </source>
</reference>
<keyword evidence="8 10" id="KW-0694">RNA-binding</keyword>
<dbReference type="OrthoDB" id="9809485at2"/>
<evidence type="ECO:0000256" key="10">
    <source>
        <dbReference type="HAMAP-Rule" id="MF_01820"/>
    </source>
</evidence>
<keyword evidence="1 10" id="KW-0963">Cytoplasm</keyword>
<organism evidence="13 14">
    <name type="scientific">Companilactobacillus mindensis DSM 14500</name>
    <dbReference type="NCBI Taxonomy" id="1423770"/>
    <lineage>
        <taxon>Bacteria</taxon>
        <taxon>Bacillati</taxon>
        <taxon>Bacillota</taxon>
        <taxon>Bacilli</taxon>
        <taxon>Lactobacillales</taxon>
        <taxon>Lactobacillaceae</taxon>
        <taxon>Companilactobacillus</taxon>
    </lineage>
</organism>
<feature type="binding site" evidence="10">
    <location>
        <begin position="199"/>
        <end position="207"/>
    </location>
    <ligand>
        <name>GTP</name>
        <dbReference type="ChEBI" id="CHEBI:37565"/>
    </ligand>
</feature>
<dbReference type="PANTHER" id="PTHR32120:SF10">
    <property type="entry name" value="SMALL RIBOSOMAL SUBUNIT BIOGENESIS GTPASE RSGA"/>
    <property type="match status" value="1"/>
</dbReference>
<dbReference type="EMBL" id="AZEZ01000032">
    <property type="protein sequence ID" value="KRL44763.1"/>
    <property type="molecule type" value="Genomic_DNA"/>
</dbReference>
<proteinExistence type="inferred from homology"/>
<evidence type="ECO:0000256" key="2">
    <source>
        <dbReference type="ARBA" id="ARBA00022517"/>
    </source>
</evidence>
<dbReference type="Gene3D" id="3.40.50.300">
    <property type="entry name" value="P-loop containing nucleotide triphosphate hydrolases"/>
    <property type="match status" value="1"/>
</dbReference>
<dbReference type="InterPro" id="IPR012340">
    <property type="entry name" value="NA-bd_OB-fold"/>
</dbReference>
<dbReference type="PATRIC" id="fig|1423770.3.peg.2011"/>
<evidence type="ECO:0000256" key="7">
    <source>
        <dbReference type="ARBA" id="ARBA00022833"/>
    </source>
</evidence>
<dbReference type="AlphaFoldDB" id="A0A0R1QTZ3"/>
<dbReference type="GO" id="GO:0005737">
    <property type="term" value="C:cytoplasm"/>
    <property type="evidence" value="ECO:0007669"/>
    <property type="project" value="UniProtKB-SubCell"/>
</dbReference>
<evidence type="ECO:0000256" key="6">
    <source>
        <dbReference type="ARBA" id="ARBA00022801"/>
    </source>
</evidence>
<dbReference type="GO" id="GO:0005525">
    <property type="term" value="F:GTP binding"/>
    <property type="evidence" value="ECO:0007669"/>
    <property type="project" value="UniProtKB-UniRule"/>
</dbReference>
<keyword evidence="2 10" id="KW-0690">Ribosome biogenesis</keyword>
<evidence type="ECO:0000256" key="8">
    <source>
        <dbReference type="ARBA" id="ARBA00022884"/>
    </source>
</evidence>
<dbReference type="SUPFAM" id="SSF52540">
    <property type="entry name" value="P-loop containing nucleoside triphosphate hydrolases"/>
    <property type="match status" value="1"/>
</dbReference>
<evidence type="ECO:0000313" key="13">
    <source>
        <dbReference type="EMBL" id="KRL44763.1"/>
    </source>
</evidence>
<evidence type="ECO:0000256" key="3">
    <source>
        <dbReference type="ARBA" id="ARBA00022723"/>
    </source>
</evidence>
<comment type="subcellular location">
    <subcellularLocation>
        <location evidence="10">Cytoplasm</location>
    </subcellularLocation>
</comment>
<dbReference type="GO" id="GO:0042274">
    <property type="term" value="P:ribosomal small subunit biogenesis"/>
    <property type="evidence" value="ECO:0007669"/>
    <property type="project" value="UniProtKB-UniRule"/>
</dbReference>
<evidence type="ECO:0000256" key="1">
    <source>
        <dbReference type="ARBA" id="ARBA00022490"/>
    </source>
</evidence>